<organism evidence="1 2">
    <name type="scientific">Pseudarthrobacter niigatensis</name>
    <dbReference type="NCBI Taxonomy" id="369935"/>
    <lineage>
        <taxon>Bacteria</taxon>
        <taxon>Bacillati</taxon>
        <taxon>Actinomycetota</taxon>
        <taxon>Actinomycetes</taxon>
        <taxon>Micrococcales</taxon>
        <taxon>Micrococcaceae</taxon>
        <taxon>Pseudarthrobacter</taxon>
    </lineage>
</organism>
<dbReference type="Proteomes" id="UP001239267">
    <property type="component" value="Unassembled WGS sequence"/>
</dbReference>
<reference evidence="1 2" key="1">
    <citation type="submission" date="2023-07" db="EMBL/GenBank/DDBJ databases">
        <title>Sorghum-associated microbial communities from plants grown in Nebraska, USA.</title>
        <authorList>
            <person name="Schachtman D."/>
        </authorList>
    </citation>
    <scope>NUCLEOTIDE SEQUENCE [LARGE SCALE GENOMIC DNA]</scope>
    <source>
        <strain evidence="1 2">DS1001</strain>
    </source>
</reference>
<dbReference type="AlphaFoldDB" id="A0AAJ1SRS3"/>
<evidence type="ECO:0000313" key="2">
    <source>
        <dbReference type="Proteomes" id="UP001239267"/>
    </source>
</evidence>
<protein>
    <submittedName>
        <fullName evidence="1">Uncharacterized protein</fullName>
    </submittedName>
</protein>
<dbReference type="RefSeq" id="WP_307359284.1">
    <property type="nucleotide sequence ID" value="NZ_JAUSTB010000005.1"/>
</dbReference>
<sequence>MEGLGAEHTRLSQKSHVSLPANYLIGMVSHSSGATIPGKRLVIKRDATGRIDDITIEDVA</sequence>
<gene>
    <name evidence="1" type="ORF">J2T23_001878</name>
</gene>
<accession>A0AAJ1SRS3</accession>
<proteinExistence type="predicted"/>
<evidence type="ECO:0000313" key="1">
    <source>
        <dbReference type="EMBL" id="MDQ0145985.1"/>
    </source>
</evidence>
<keyword evidence="2" id="KW-1185">Reference proteome</keyword>
<name>A0AAJ1SRS3_9MICC</name>
<comment type="caution">
    <text evidence="1">The sequence shown here is derived from an EMBL/GenBank/DDBJ whole genome shotgun (WGS) entry which is preliminary data.</text>
</comment>
<dbReference type="EMBL" id="JAUSTB010000005">
    <property type="protein sequence ID" value="MDQ0145985.1"/>
    <property type="molecule type" value="Genomic_DNA"/>
</dbReference>